<dbReference type="Proteomes" id="UP000001025">
    <property type="component" value="Chromosome"/>
</dbReference>
<evidence type="ECO:0000313" key="1">
    <source>
        <dbReference type="EMBL" id="CAD76645.1"/>
    </source>
</evidence>
<dbReference type="STRING" id="243090.RB10126"/>
<dbReference type="InParanoid" id="Q7UKI8"/>
<proteinExistence type="predicted"/>
<name>Q7UKI8_RHOBA</name>
<protein>
    <submittedName>
        <fullName evidence="1">Uncharacterized protein</fullName>
    </submittedName>
</protein>
<dbReference type="KEGG" id="rba:RB10126"/>
<dbReference type="EMBL" id="BX294150">
    <property type="protein sequence ID" value="CAD76645.1"/>
    <property type="molecule type" value="Genomic_DNA"/>
</dbReference>
<dbReference type="EnsemblBacteria" id="CAD76645">
    <property type="protein sequence ID" value="CAD76645"/>
    <property type="gene ID" value="RB10126"/>
</dbReference>
<evidence type="ECO:0000313" key="2">
    <source>
        <dbReference type="Proteomes" id="UP000001025"/>
    </source>
</evidence>
<gene>
    <name evidence="1" type="ordered locus">RB10126</name>
</gene>
<dbReference type="AlphaFoldDB" id="Q7UKI8"/>
<sequence length="43" mass="4996">MAKSHSMFLLRTNPKPGFVVRRRKLSRRGSAARWEMIHSATNL</sequence>
<accession>Q7UKI8</accession>
<keyword evidence="2" id="KW-1185">Reference proteome</keyword>
<organism evidence="1 2">
    <name type="scientific">Rhodopirellula baltica (strain DSM 10527 / NCIMB 13988 / SH1)</name>
    <dbReference type="NCBI Taxonomy" id="243090"/>
    <lineage>
        <taxon>Bacteria</taxon>
        <taxon>Pseudomonadati</taxon>
        <taxon>Planctomycetota</taxon>
        <taxon>Planctomycetia</taxon>
        <taxon>Pirellulales</taxon>
        <taxon>Pirellulaceae</taxon>
        <taxon>Rhodopirellula</taxon>
    </lineage>
</organism>
<reference evidence="1 2" key="1">
    <citation type="journal article" date="2003" name="Proc. Natl. Acad. Sci. U.S.A.">
        <title>Complete genome sequence of the marine planctomycete Pirellula sp. strain 1.</title>
        <authorList>
            <person name="Gloeckner F.O."/>
            <person name="Kube M."/>
            <person name="Bauer M."/>
            <person name="Teeling H."/>
            <person name="Lombardot T."/>
            <person name="Ludwig W."/>
            <person name="Gade D."/>
            <person name="Beck A."/>
            <person name="Borzym K."/>
            <person name="Heitmann K."/>
            <person name="Rabus R."/>
            <person name="Schlesner H."/>
            <person name="Amann R."/>
            <person name="Reinhardt R."/>
        </authorList>
    </citation>
    <scope>NUCLEOTIDE SEQUENCE [LARGE SCALE GENOMIC DNA]</scope>
    <source>
        <strain evidence="2">DSM 10527 / NCIMB 13988 / SH1</strain>
    </source>
</reference>
<dbReference type="HOGENOM" id="CLU_3238797_0_0_0"/>